<reference evidence="1 2" key="1">
    <citation type="submission" date="2007-03" db="EMBL/GenBank/DDBJ databases">
        <authorList>
            <person name="Stal L."/>
            <person name="Ferriera S."/>
            <person name="Johnson J."/>
            <person name="Kravitz S."/>
            <person name="Beeson K."/>
            <person name="Sutton G."/>
            <person name="Rogers Y.-H."/>
            <person name="Friedman R."/>
            <person name="Frazier M."/>
            <person name="Venter J.C."/>
        </authorList>
    </citation>
    <scope>NUCLEOTIDE SEQUENCE [LARGE SCALE GENOMIC DNA]</scope>
    <source>
        <strain evidence="1 2">CCY0110</strain>
    </source>
</reference>
<dbReference type="CDD" id="cd21631">
    <property type="entry name" value="RHH_CopG_NikR-like"/>
    <property type="match status" value="1"/>
</dbReference>
<comment type="caution">
    <text evidence="1">The sequence shown here is derived from an EMBL/GenBank/DDBJ whole genome shotgun (WGS) entry which is preliminary data.</text>
</comment>
<dbReference type="EMBL" id="AAXW01000109">
    <property type="protein sequence ID" value="EAZ88075.1"/>
    <property type="molecule type" value="Genomic_DNA"/>
</dbReference>
<evidence type="ECO:0008006" key="3">
    <source>
        <dbReference type="Google" id="ProtNLM"/>
    </source>
</evidence>
<protein>
    <recommendedName>
        <fullName evidence="3">Ribbon-helix-helix protein CopG domain-containing protein</fullName>
    </recommendedName>
</protein>
<dbReference type="RefSeq" id="WP_008278836.1">
    <property type="nucleotide sequence ID" value="NZ_AAXW01000109.1"/>
</dbReference>
<gene>
    <name evidence="1" type="ORF">CY0110_31975</name>
</gene>
<accession>A3IZM0</accession>
<evidence type="ECO:0000313" key="1">
    <source>
        <dbReference type="EMBL" id="EAZ88075.1"/>
    </source>
</evidence>
<keyword evidence="2" id="KW-1185">Reference proteome</keyword>
<sequence>MNPPNQNNISIPLSPSLEQRLKEVAHMNQKTEQELILEALENHLKQFPIPKNCYDLAIELGVIGIAADLPSDLSTNPSHFEGFGE</sequence>
<name>A3IZM0_9CHRO</name>
<dbReference type="AlphaFoldDB" id="A3IZM0"/>
<evidence type="ECO:0000313" key="2">
    <source>
        <dbReference type="Proteomes" id="UP000003781"/>
    </source>
</evidence>
<dbReference type="Proteomes" id="UP000003781">
    <property type="component" value="Unassembled WGS sequence"/>
</dbReference>
<proteinExistence type="predicted"/>
<organism evidence="1 2">
    <name type="scientific">Crocosphaera chwakensis CCY0110</name>
    <dbReference type="NCBI Taxonomy" id="391612"/>
    <lineage>
        <taxon>Bacteria</taxon>
        <taxon>Bacillati</taxon>
        <taxon>Cyanobacteriota</taxon>
        <taxon>Cyanophyceae</taxon>
        <taxon>Oscillatoriophycideae</taxon>
        <taxon>Chroococcales</taxon>
        <taxon>Aphanothecaceae</taxon>
        <taxon>Crocosphaera</taxon>
        <taxon>Crocosphaera chwakensis</taxon>
    </lineage>
</organism>
<dbReference type="eggNOG" id="ENOG502ZMIX">
    <property type="taxonomic scope" value="Bacteria"/>
</dbReference>